<dbReference type="Pfam" id="PF13432">
    <property type="entry name" value="TPR_16"/>
    <property type="match status" value="2"/>
</dbReference>
<feature type="repeat" description="TPR" evidence="1">
    <location>
        <begin position="134"/>
        <end position="167"/>
    </location>
</feature>
<feature type="compositionally biased region" description="Polar residues" evidence="2">
    <location>
        <begin position="311"/>
        <end position="322"/>
    </location>
</feature>
<organism evidence="3 4">
    <name type="scientific">Desulfocurvibacter africanus subsp. africanus str. Walvis Bay</name>
    <dbReference type="NCBI Taxonomy" id="690850"/>
    <lineage>
        <taxon>Bacteria</taxon>
        <taxon>Pseudomonadati</taxon>
        <taxon>Thermodesulfobacteriota</taxon>
        <taxon>Desulfovibrionia</taxon>
        <taxon>Desulfovibrionales</taxon>
        <taxon>Desulfovibrionaceae</taxon>
        <taxon>Desulfocurvibacter</taxon>
    </lineage>
</organism>
<dbReference type="PROSITE" id="PS50005">
    <property type="entry name" value="TPR"/>
    <property type="match status" value="2"/>
</dbReference>
<keyword evidence="1" id="KW-0802">TPR repeat</keyword>
<dbReference type="SMART" id="SM00028">
    <property type="entry name" value="TPR"/>
    <property type="match status" value="4"/>
</dbReference>
<dbReference type="eggNOG" id="COG0457">
    <property type="taxonomic scope" value="Bacteria"/>
</dbReference>
<dbReference type="Gene3D" id="1.25.40.10">
    <property type="entry name" value="Tetratricopeptide repeat domain"/>
    <property type="match status" value="2"/>
</dbReference>
<dbReference type="InterPro" id="IPR011990">
    <property type="entry name" value="TPR-like_helical_dom_sf"/>
</dbReference>
<dbReference type="PANTHER" id="PTHR12558">
    <property type="entry name" value="CELL DIVISION CYCLE 16,23,27"/>
    <property type="match status" value="1"/>
</dbReference>
<proteinExistence type="predicted"/>
<accession>F3YU75</accession>
<dbReference type="EMBL" id="CP003221">
    <property type="protein sequence ID" value="EGJ48681.1"/>
    <property type="molecule type" value="Genomic_DNA"/>
</dbReference>
<dbReference type="Proteomes" id="UP000007844">
    <property type="component" value="Chromosome"/>
</dbReference>
<gene>
    <name evidence="3" type="ORF">Desaf_0324</name>
</gene>
<evidence type="ECO:0000256" key="2">
    <source>
        <dbReference type="SAM" id="MobiDB-lite"/>
    </source>
</evidence>
<dbReference type="KEGG" id="daf:Desaf_0324"/>
<protein>
    <submittedName>
        <fullName evidence="3">Tetratricopeptide TPR_1 repeat-containing protein</fullName>
    </submittedName>
</protein>
<dbReference type="AlphaFoldDB" id="F3YU75"/>
<dbReference type="SUPFAM" id="SSF48452">
    <property type="entry name" value="TPR-like"/>
    <property type="match status" value="1"/>
</dbReference>
<dbReference type="STRING" id="690850.Desaf_0324"/>
<evidence type="ECO:0000313" key="3">
    <source>
        <dbReference type="EMBL" id="EGJ48681.1"/>
    </source>
</evidence>
<evidence type="ECO:0000313" key="4">
    <source>
        <dbReference type="Proteomes" id="UP000007844"/>
    </source>
</evidence>
<dbReference type="RefSeq" id="WP_014258533.1">
    <property type="nucleotide sequence ID" value="NC_016629.1"/>
</dbReference>
<name>F3YU75_DESAF</name>
<evidence type="ECO:0000256" key="1">
    <source>
        <dbReference type="PROSITE-ProRule" id="PRU00339"/>
    </source>
</evidence>
<feature type="repeat" description="TPR" evidence="1">
    <location>
        <begin position="172"/>
        <end position="205"/>
    </location>
</feature>
<dbReference type="PANTHER" id="PTHR12558:SF13">
    <property type="entry name" value="CELL DIVISION CYCLE PROTEIN 27 HOMOLOG"/>
    <property type="match status" value="1"/>
</dbReference>
<keyword evidence="4" id="KW-1185">Reference proteome</keyword>
<dbReference type="HOGENOM" id="CLU_069326_1_0_7"/>
<sequence>MSTPKSSGIAITPPKEPMIGVFSSERITRVGFGATSSKVKETIYYLVRELEDGDYETQPMNSNWLPIGIKAVIGKEQLLKQYMPEPELYAKNVLPQLSALRKALAWGDKYRQQNNYFSAEMEYTKALNLDEDNIRATFGIGICFIERNDMEKAVKVFQKLMAMEATYAAEHKHMFNEFGIALRKGKMYDQAIEYYERAVVLAPDDENLHFNIARAAFHKDDVRKVYRHVSACLKINPAHENALQVKAYLDRKVGRNVSAVLQEAPEEISGVGIPEQAVPDQGKRSDSSANPLFSPGAKKGDSGANPYQPAVTLTTRQPQKKK</sequence>
<feature type="region of interest" description="Disordered" evidence="2">
    <location>
        <begin position="271"/>
        <end position="322"/>
    </location>
</feature>
<reference evidence="3 4" key="1">
    <citation type="journal article" date="2011" name="J. Bacteriol.">
        <title>Genome sequence of the mercury-methylating and pleomorphic Desulfovibrio africanus Strain Walvis Bay.</title>
        <authorList>
            <person name="Brown S.D."/>
            <person name="Wall J.D."/>
            <person name="Kucken A.M."/>
            <person name="Gilmour C.C."/>
            <person name="Podar M."/>
            <person name="Brandt C.C."/>
            <person name="Teshima H."/>
            <person name="Detter J.C."/>
            <person name="Han C.S."/>
            <person name="Land M.L."/>
            <person name="Lucas S."/>
            <person name="Han J."/>
            <person name="Pennacchio L."/>
            <person name="Nolan M."/>
            <person name="Pitluck S."/>
            <person name="Woyke T."/>
            <person name="Goodwin L."/>
            <person name="Palumbo A.V."/>
            <person name="Elias D.A."/>
        </authorList>
    </citation>
    <scope>NUCLEOTIDE SEQUENCE [LARGE SCALE GENOMIC DNA]</scope>
    <source>
        <strain evidence="3 4">Walvis Bay</strain>
    </source>
</reference>
<dbReference type="InterPro" id="IPR019734">
    <property type="entry name" value="TPR_rpt"/>
</dbReference>